<sequence length="257" mass="27984">MVWQRRRDSEFGSGERRWCGPSSDAYGCDPDESRPRPQSPSSNPSSPALTPASPQQLRPIPLRLLRARTIYVTLLTGRRDLPAASLVHDQDVSRRMQIHAEYRCYDAKISIVVVEAPIIGGETAYRGHDDRHASPPHRASHSPFPSSSPSFVPPPMPAKHDSSRDSRNACDAYTLLRPPARACSLACPTTWNPHPAPTPNASLPTPTNINISISTTPSASTSTKHTSLSSSRPAHASPSAPPSRRQSLSSKRHSQLS</sequence>
<feature type="compositionally biased region" description="Low complexity" evidence="1">
    <location>
        <begin position="204"/>
        <end position="249"/>
    </location>
</feature>
<dbReference type="Proteomes" id="UP000054279">
    <property type="component" value="Unassembled WGS sequence"/>
</dbReference>
<evidence type="ECO:0000313" key="3">
    <source>
        <dbReference type="Proteomes" id="UP000054279"/>
    </source>
</evidence>
<feature type="compositionally biased region" description="Low complexity" evidence="1">
    <location>
        <begin position="39"/>
        <end position="57"/>
    </location>
</feature>
<organism evidence="2 3">
    <name type="scientific">Sphaerobolus stellatus (strain SS14)</name>
    <dbReference type="NCBI Taxonomy" id="990650"/>
    <lineage>
        <taxon>Eukaryota</taxon>
        <taxon>Fungi</taxon>
        <taxon>Dikarya</taxon>
        <taxon>Basidiomycota</taxon>
        <taxon>Agaricomycotina</taxon>
        <taxon>Agaricomycetes</taxon>
        <taxon>Phallomycetidae</taxon>
        <taxon>Geastrales</taxon>
        <taxon>Sphaerobolaceae</taxon>
        <taxon>Sphaerobolus</taxon>
    </lineage>
</organism>
<feature type="region of interest" description="Disordered" evidence="1">
    <location>
        <begin position="1"/>
        <end position="57"/>
    </location>
</feature>
<reference evidence="2 3" key="1">
    <citation type="submission" date="2014-06" db="EMBL/GenBank/DDBJ databases">
        <title>Evolutionary Origins and Diversification of the Mycorrhizal Mutualists.</title>
        <authorList>
            <consortium name="DOE Joint Genome Institute"/>
            <consortium name="Mycorrhizal Genomics Consortium"/>
            <person name="Kohler A."/>
            <person name="Kuo A."/>
            <person name="Nagy L.G."/>
            <person name="Floudas D."/>
            <person name="Copeland A."/>
            <person name="Barry K.W."/>
            <person name="Cichocki N."/>
            <person name="Veneault-Fourrey C."/>
            <person name="LaButti K."/>
            <person name="Lindquist E.A."/>
            <person name="Lipzen A."/>
            <person name="Lundell T."/>
            <person name="Morin E."/>
            <person name="Murat C."/>
            <person name="Riley R."/>
            <person name="Ohm R."/>
            <person name="Sun H."/>
            <person name="Tunlid A."/>
            <person name="Henrissat B."/>
            <person name="Grigoriev I.V."/>
            <person name="Hibbett D.S."/>
            <person name="Martin F."/>
        </authorList>
    </citation>
    <scope>NUCLEOTIDE SEQUENCE [LARGE SCALE GENOMIC DNA]</scope>
    <source>
        <strain evidence="2 3">SS14</strain>
    </source>
</reference>
<keyword evidence="3" id="KW-1185">Reference proteome</keyword>
<name>A0A0C9TKS7_SPHS4</name>
<feature type="compositionally biased region" description="Low complexity" evidence="1">
    <location>
        <begin position="141"/>
        <end position="150"/>
    </location>
</feature>
<evidence type="ECO:0000256" key="1">
    <source>
        <dbReference type="SAM" id="MobiDB-lite"/>
    </source>
</evidence>
<dbReference type="AlphaFoldDB" id="A0A0C9TKS7"/>
<dbReference type="EMBL" id="KN837263">
    <property type="protein sequence ID" value="KIJ30383.1"/>
    <property type="molecule type" value="Genomic_DNA"/>
</dbReference>
<accession>A0A0C9TKS7</accession>
<evidence type="ECO:0000313" key="2">
    <source>
        <dbReference type="EMBL" id="KIJ30383.1"/>
    </source>
</evidence>
<feature type="region of interest" description="Disordered" evidence="1">
    <location>
        <begin position="197"/>
        <end position="257"/>
    </location>
</feature>
<dbReference type="HOGENOM" id="CLU_1082462_0_0_1"/>
<feature type="region of interest" description="Disordered" evidence="1">
    <location>
        <begin position="124"/>
        <end position="166"/>
    </location>
</feature>
<protein>
    <submittedName>
        <fullName evidence="2">Uncharacterized protein</fullName>
    </submittedName>
</protein>
<proteinExistence type="predicted"/>
<gene>
    <name evidence="2" type="ORF">M422DRAFT_268143</name>
</gene>
<feature type="compositionally biased region" description="Basic and acidic residues" evidence="1">
    <location>
        <begin position="1"/>
        <end position="18"/>
    </location>
</feature>